<dbReference type="Gene3D" id="2.40.70.10">
    <property type="entry name" value="Acid Proteases"/>
    <property type="match status" value="2"/>
</dbReference>
<evidence type="ECO:0000313" key="13">
    <source>
        <dbReference type="Proteomes" id="UP001604336"/>
    </source>
</evidence>
<evidence type="ECO:0000256" key="8">
    <source>
        <dbReference type="PIRSR" id="PIRSR601461-1"/>
    </source>
</evidence>
<feature type="active site" evidence="8">
    <location>
        <position position="311"/>
    </location>
</feature>
<sequence length="430" mass="45818">MGKLLISLAILFFSSVALGFTPNCNIPEQGSTIQVIHVNSPCSPFRSKTPLSWEDTVLQMQSEDKERLIYLSNLVAGRSIVPVASGRQITQNPTYILRAKIGTPPQTLLMALDTSSDAAWIPCSGCAGCGPTAFDTAKSTSFKNLSCGAAQCKQVPNPSCVGTTCGFNLTYGSSSIAANLVQDTVTLATDPIPGYTFGCIQKATGSSVPAQGLLGLGRGPLSLWSQTQNLYKATFSYCLPSYKSPNFSGSLRLGPNSQPIRIKYTQLLKNPRRSSLYYVNLVGIKVGKGLVKIPPNAFAHDPNTGSGTVIDSGTVFTRLVQPAYIAVRDAFRRRMGNAVVSSLGGFDTCYTVPVTVPSITFLFSGMNMSLAQDNFLIRSAVGTTSCLAMAAAPDNVNSVLNVIANFQQQNHRILIDVPNSKLGVARETCT</sequence>
<dbReference type="Pfam" id="PF14541">
    <property type="entry name" value="TAXi_C"/>
    <property type="match status" value="1"/>
</dbReference>
<evidence type="ECO:0000256" key="7">
    <source>
        <dbReference type="ARBA" id="ARBA00023180"/>
    </source>
</evidence>
<dbReference type="GO" id="GO:0004190">
    <property type="term" value="F:aspartic-type endopeptidase activity"/>
    <property type="evidence" value="ECO:0007669"/>
    <property type="project" value="UniProtKB-KW"/>
</dbReference>
<feature type="domain" description="Peptidase A1" evidence="10">
    <location>
        <begin position="95"/>
        <end position="425"/>
    </location>
</feature>
<dbReference type="PANTHER" id="PTHR13683">
    <property type="entry name" value="ASPARTYL PROTEASES"/>
    <property type="match status" value="1"/>
</dbReference>
<evidence type="ECO:0000259" key="10">
    <source>
        <dbReference type="PROSITE" id="PS51767"/>
    </source>
</evidence>
<proteinExistence type="inferred from homology"/>
<dbReference type="Proteomes" id="UP001604336">
    <property type="component" value="Unassembled WGS sequence"/>
</dbReference>
<dbReference type="PANTHER" id="PTHR13683:SF798">
    <property type="entry name" value="ASPARTYL PROTEASE AED3-LIKE"/>
    <property type="match status" value="1"/>
</dbReference>
<comment type="caution">
    <text evidence="11">The sequence shown here is derived from an EMBL/GenBank/DDBJ whole genome shotgun (WGS) entry which is preliminary data.</text>
</comment>
<dbReference type="EMBL" id="JBFOLK010000005">
    <property type="protein sequence ID" value="KAL2511745.1"/>
    <property type="molecule type" value="Genomic_DNA"/>
</dbReference>
<dbReference type="EMBL" id="JBFOLK010000005">
    <property type="protein sequence ID" value="KAL2511740.1"/>
    <property type="molecule type" value="Genomic_DNA"/>
</dbReference>
<evidence type="ECO:0000256" key="1">
    <source>
        <dbReference type="ARBA" id="ARBA00007447"/>
    </source>
</evidence>
<keyword evidence="3 9" id="KW-0732">Signal</keyword>
<dbReference type="GO" id="GO:0006508">
    <property type="term" value="P:proteolysis"/>
    <property type="evidence" value="ECO:0007669"/>
    <property type="project" value="UniProtKB-KW"/>
</dbReference>
<dbReference type="PROSITE" id="PS51767">
    <property type="entry name" value="PEPTIDASE_A1"/>
    <property type="match status" value="1"/>
</dbReference>
<keyword evidence="13" id="KW-1185">Reference proteome</keyword>
<comment type="similarity">
    <text evidence="1">Belongs to the peptidase A1 family.</text>
</comment>
<keyword evidence="7" id="KW-0325">Glycoprotein</keyword>
<dbReference type="Pfam" id="PF14543">
    <property type="entry name" value="TAXi_N"/>
    <property type="match status" value="1"/>
</dbReference>
<dbReference type="InterPro" id="IPR001461">
    <property type="entry name" value="Aspartic_peptidase_A1"/>
</dbReference>
<dbReference type="AlphaFoldDB" id="A0ABD1TG68"/>
<reference evidence="13" key="1">
    <citation type="submission" date="2024-07" db="EMBL/GenBank/DDBJ databases">
        <title>Two chromosome-level genome assemblies of Korean endemic species Abeliophyllum distichum and Forsythia ovata (Oleaceae).</title>
        <authorList>
            <person name="Jang H."/>
        </authorList>
    </citation>
    <scope>NUCLEOTIDE SEQUENCE [LARGE SCALE GENOMIC DNA]</scope>
</reference>
<dbReference type="InterPro" id="IPR021109">
    <property type="entry name" value="Peptidase_aspartic_dom_sf"/>
</dbReference>
<dbReference type="InterPro" id="IPR033121">
    <property type="entry name" value="PEPTIDASE_A1"/>
</dbReference>
<protein>
    <submittedName>
        <fullName evidence="11">Eukaryotic aspartyl protease family protein</fullName>
    </submittedName>
</protein>
<keyword evidence="6" id="KW-1015">Disulfide bond</keyword>
<evidence type="ECO:0000313" key="11">
    <source>
        <dbReference type="EMBL" id="KAL2511740.1"/>
    </source>
</evidence>
<dbReference type="SUPFAM" id="SSF50630">
    <property type="entry name" value="Acid proteases"/>
    <property type="match status" value="1"/>
</dbReference>
<evidence type="ECO:0000256" key="5">
    <source>
        <dbReference type="ARBA" id="ARBA00022801"/>
    </source>
</evidence>
<keyword evidence="4" id="KW-0064">Aspartyl protease</keyword>
<keyword evidence="2 11" id="KW-0645">Protease</keyword>
<organism evidence="11 13">
    <name type="scientific">Abeliophyllum distichum</name>
    <dbReference type="NCBI Taxonomy" id="126358"/>
    <lineage>
        <taxon>Eukaryota</taxon>
        <taxon>Viridiplantae</taxon>
        <taxon>Streptophyta</taxon>
        <taxon>Embryophyta</taxon>
        <taxon>Tracheophyta</taxon>
        <taxon>Spermatophyta</taxon>
        <taxon>Magnoliopsida</taxon>
        <taxon>eudicotyledons</taxon>
        <taxon>Gunneridae</taxon>
        <taxon>Pentapetalae</taxon>
        <taxon>asterids</taxon>
        <taxon>lamiids</taxon>
        <taxon>Lamiales</taxon>
        <taxon>Oleaceae</taxon>
        <taxon>Forsythieae</taxon>
        <taxon>Abeliophyllum</taxon>
    </lineage>
</organism>
<reference evidence="11" key="2">
    <citation type="submission" date="2024-07" db="EMBL/GenBank/DDBJ databases">
        <title>Two chromosome-level genome assemblies of Korean endemic species Abeliophyllum distichum and Forsythia ovata (Oleaceae).</title>
        <authorList>
            <person name="Mun J.H."/>
        </authorList>
    </citation>
    <scope>NUCLEOTIDE SEQUENCE</scope>
    <source>
        <strain evidence="11">KNKB198505000391</strain>
        <tissue evidence="11">Leaf</tissue>
    </source>
</reference>
<evidence type="ECO:0000256" key="4">
    <source>
        <dbReference type="ARBA" id="ARBA00022750"/>
    </source>
</evidence>
<feature type="chain" id="PRO_5044723584" evidence="9">
    <location>
        <begin position="20"/>
        <end position="430"/>
    </location>
</feature>
<keyword evidence="5" id="KW-0378">Hydrolase</keyword>
<feature type="signal peptide" evidence="9">
    <location>
        <begin position="1"/>
        <end position="19"/>
    </location>
</feature>
<accession>A0ABD1TG68</accession>
<dbReference type="FunFam" id="2.40.70.10:FF:000040">
    <property type="entry name" value="aspartyl protease AED3"/>
    <property type="match status" value="1"/>
</dbReference>
<dbReference type="FunFam" id="2.40.70.10:FF:000022">
    <property type="entry name" value="Aspartyl protease AED3"/>
    <property type="match status" value="1"/>
</dbReference>
<evidence type="ECO:0000256" key="2">
    <source>
        <dbReference type="ARBA" id="ARBA00022670"/>
    </source>
</evidence>
<evidence type="ECO:0000256" key="3">
    <source>
        <dbReference type="ARBA" id="ARBA00022729"/>
    </source>
</evidence>
<feature type="active site" evidence="8">
    <location>
        <position position="113"/>
    </location>
</feature>
<dbReference type="InterPro" id="IPR032861">
    <property type="entry name" value="TAXi_N"/>
</dbReference>
<evidence type="ECO:0000256" key="9">
    <source>
        <dbReference type="SAM" id="SignalP"/>
    </source>
</evidence>
<evidence type="ECO:0000256" key="6">
    <source>
        <dbReference type="ARBA" id="ARBA00023157"/>
    </source>
</evidence>
<evidence type="ECO:0000313" key="12">
    <source>
        <dbReference type="EMBL" id="KAL2511745.1"/>
    </source>
</evidence>
<name>A0ABD1TG68_9LAMI</name>
<gene>
    <name evidence="11" type="ORF">Adt_17340</name>
    <name evidence="12" type="ORF">Adt_17345</name>
</gene>
<dbReference type="InterPro" id="IPR032799">
    <property type="entry name" value="TAXi_C"/>
</dbReference>